<evidence type="ECO:0000313" key="1">
    <source>
        <dbReference type="EMBL" id="MBE1592370.1"/>
    </source>
</evidence>
<dbReference type="EMBL" id="JADBEK010000001">
    <property type="protein sequence ID" value="MBE1592370.1"/>
    <property type="molecule type" value="Genomic_DNA"/>
</dbReference>
<comment type="caution">
    <text evidence="1">The sequence shown here is derived from an EMBL/GenBank/DDBJ whole genome shotgun (WGS) entry which is preliminary data.</text>
</comment>
<accession>A0ABR9MHI0</accession>
<dbReference type="RefSeq" id="WP_192791912.1">
    <property type="nucleotide sequence ID" value="NZ_JADBEK010000001.1"/>
</dbReference>
<organism evidence="1 2">
    <name type="scientific">Nonomuraea angiospora</name>
    <dbReference type="NCBI Taxonomy" id="46172"/>
    <lineage>
        <taxon>Bacteria</taxon>
        <taxon>Bacillati</taxon>
        <taxon>Actinomycetota</taxon>
        <taxon>Actinomycetes</taxon>
        <taxon>Streptosporangiales</taxon>
        <taxon>Streptosporangiaceae</taxon>
        <taxon>Nonomuraea</taxon>
    </lineage>
</organism>
<gene>
    <name evidence="1" type="ORF">H4W80_010628</name>
</gene>
<evidence type="ECO:0000313" key="2">
    <source>
        <dbReference type="Proteomes" id="UP000633509"/>
    </source>
</evidence>
<proteinExistence type="predicted"/>
<sequence>MVTELTAYEAGWRKVCSDLDNHPRIKILHASQGELDTGFTDVAASWAALVGEQEVKAPAALEQCGLRFRGLGRQWMGEGPYVNGEFYLTHIARAGSPGLEEEWIESWTGKELFRASQLRVIDCHPFTGTGHYVALRLLPGKGEPEIWWVAEPYYGAWKMDVGYREYLEMLQLTKGASSWQFLFTRAPLSNEEFERVRDRIENMLDALPVLFPEHDYKPLTERFSARLLDGCS</sequence>
<keyword evidence="2" id="KW-1185">Reference proteome</keyword>
<reference evidence="1 2" key="1">
    <citation type="submission" date="2020-10" db="EMBL/GenBank/DDBJ databases">
        <title>Sequencing the genomes of 1000 actinobacteria strains.</title>
        <authorList>
            <person name="Klenk H.-P."/>
        </authorList>
    </citation>
    <scope>NUCLEOTIDE SEQUENCE [LARGE SCALE GENOMIC DNA]</scope>
    <source>
        <strain evidence="1 2">DSM 43173</strain>
    </source>
</reference>
<dbReference type="Proteomes" id="UP000633509">
    <property type="component" value="Unassembled WGS sequence"/>
</dbReference>
<protein>
    <submittedName>
        <fullName evidence="1">Uncharacterized protein</fullName>
    </submittedName>
</protein>
<name>A0ABR9MHI0_9ACTN</name>